<dbReference type="PANTHER" id="PTHR16166:SF143">
    <property type="entry name" value="PROTEIN SORTING-ASSOCIATED PROTEIN, PUTATIVE (DUF1162)-RELATED"/>
    <property type="match status" value="1"/>
</dbReference>
<dbReference type="InterPro" id="IPR009543">
    <property type="entry name" value="VPS13_VAB"/>
</dbReference>
<dbReference type="CDD" id="cd00030">
    <property type="entry name" value="C2"/>
    <property type="match status" value="1"/>
</dbReference>
<feature type="compositionally biased region" description="Polar residues" evidence="2">
    <location>
        <begin position="2910"/>
        <end position="2925"/>
    </location>
</feature>
<dbReference type="InterPro" id="IPR000008">
    <property type="entry name" value="C2_dom"/>
</dbReference>
<dbReference type="Pfam" id="PF25036">
    <property type="entry name" value="VPS13_VAB"/>
    <property type="match status" value="1"/>
</dbReference>
<sequence>MQPVGQDVFTKLQAKKERWMRQCKLDAIEHLLWGKQPARSVKQRLCFAATRVVTSLLQDAALALDDISITVAPGQPPRASDKSASLPQPLGPNCIPSPVICHMRGLQLECKRPGGAAWYNVQMAIRGLTLGVLDDSTMSSCKDGTTVIQRWSAVLNARLAYGEGTEIRTVTAHIAANALQLSFTPHAMKTCLALRANVVHYLQHKRYRRLRPQVPVILQPHAWWQHAIGAVISERCDLLRLGAGHKLPASTLWVLQREYIAAYLNQQRAPGLAALLSGWTSWRKVILMKALEAQMSTAEIAECRWKAWKLGLAGARLVQWRQAAVAKLHKVLELVDARGACKPGSLPPAVHVIIACPKVTLRLRRSNEVARYPDFSPTNPAVRHSSPNSKGIVELSLHTLQLTSERCNAACHSHELRLQSQDRHLQSIVNASIARLTVSNLAAPANADGTMASIASSPAVKESVMQQQDCARLIFGSSPRKGSAFSKIAFAPLDVLACHQTTLRVSDFLAAALPPPELNPMHMRVHVTLKEVVQDSLKGTHRFHMAAATPLKYEVRLGDLNMIVPCVFSTASQQPSSHLERPSMLILSVKSCSLASTPSQRSSADTGVLPALHAKYRKPSFSKDSNPSFHGQQEAKELPGYDGATANSRQATKHLSKYTACAEIFLGRVDIGRTFTIHREAALVSPVTINASFEQSIGTSAQGAYRRLLHVALHASPVQVLLSGTALMSLSALGTSVCRTAQDSSVASLMSRGSQAHLHEGAASQASDSALERGNSGASSVLPLRSLSSASMASGTIPAVRMPDKRAPKQSVTASSMERPKAKLEVALLLNVAVDGVHIKALHKDAAFLLELDAVRASLASENATKDVRFGFGCVSVTELGQDCRTPVILRAVPPLVSAQHSAASATLRHAFQAWRWNAAHRRGSRLGAASHSSHVHPTADTQVFGHLVKTSERSCAAVDCSYLSASVDVHTAQRAMQCADGLLTAWADGQDRRGVSAATVPASPFSAQLRDYSWAFTADLSVNVAYLQVTALIGASPLVTLQAEDLHAKHLAEALPQPSLRQSFSCSRLRVGDNQCSKAEYAELLSLGHGEEQVKGARAGMGLTIQRDKSMVMDGSAGALLHVHIDGLKVVFLRRTLSDCAYYSKLLCKESRRLWPPTHRQPASYPADCAAPSIQVTVSALELVVPGHSWSADALEIVSPSAAISSGPGTLEATVVAPEIQWSSSAAASGKAVAGKLLRRRMWQGGDLAVGLNMGHARIHVTTPWVEAVYGAVQHELLMAVLLENLYEPGRLCPPAQPLIPVGQPLPAPGQSWALGVDHTLAPMWQVTIDVPDIVVAVESVPGASSVPGHGPPLAQVHLYGLRVEVASHLCRSLSIIVCSDALDIWDASDEPKTAGHDRKIPAMISIGHQQAGPASSTGRLQHVNSLSLSKSKTVSGHHSMDKRQAPTSILKRLSSLKWLAANEKPSAERKTADSHVTFGSQDAEEEEDAGEGEPKQGFYLEYVLQACPAAEQGAPAPPGPHTIKLVLKGALLHWPYLTQLDFVLAIAKAYSHCFIRPGAVPNPTALGPRQWMYINVILESSELLVPLPMHEATGMHVLNKRHRQQQGETHRQATPGLMLAWQTLSVGYCWGGDGERTLRLNALSLSAAPSASKARKLDIVLPFQASAEVHWWHPLAQAADPAAHQLLANCQLGSIRVQPAFGHVALLQAVQHHVQTGIAMLGQEESGGSTLREGCASQQHTGKMRLNLRMAAASLALLDECSDHCLESLAVTLHDVDMHFGASEETGITSGRMRAALEFTFLNSAVDGNEPLLERWPFSVAYHHAAGKLQLMISSEACLNLVAPASAFRSLGDARRFMQDLAAPVAAVLVPPARSAPGKAPLISSKPTSLCSNYRLVNKSGLRLTYWTASNAGQGTAYALNAWEQSPLLVEPVMKPVILADTQQQVLGRTLSMQFDGNWAAVEGVMVDKLGKYAYAIPGISGGPAMPFILDVALDVRAKVLTVHSPVLLENRTGHPLSFILHLASPIDGLKHASDSAESRIPCHSPLAPGSQCYLPLTAMRGGKLYLQASGWRVAKKDRIDLDISSLKEAQGLYTCPPAVEGGKAFSCCLEVKADMQVTRQASLRSNPALAALPEYGLSFHPPLIICNSIPYEITVMLSEGRTGSTGSGPDTPSYTIAAGGSLDLQEYDLSQKIFMYMQIQDYQTQRWVPIHYPPGGVDDSVRSSALGDLPGLRLPKKIFLSKSVASPAGPLPASAARLTLCLKNKASRAMYAREVTVFCPFLVVNKTHMALQIIDTAPLAKVPSIAPPLPEDNIAQPMLHSSSRGRMRLGLHISHSYWSRSISLEAIGMPTTAFLLAPASRASPGSMLTQSRAIEGLQMLEASVLVRSTKSSAGGSARSGSGEKDTAAAQRRSPRDPGHLLASLSCADAQVKDDSPVVMQRHEFSLDTSLGPAVFSHSKMLTISSRFLLVNASGEPLQCAQQYTTSIWQLQPDCVAPFHWADNSQRFEVCIRPALGSWTWSGAFKISQESSFGVRVYDTVHGAHRILPLSVSMQGQRCRLVVGRLEHELPPYRIENRCQGLQVLFQQRDALRQDWEGVGPGQRTDYAWDQPMGSHRLCVSVRDASAAFRDVTTHEYSLDVIRVHPMIRLRQLKGGPSPTAGKASPSRSVPGGRPRSALRLQQDQAPRADVRLVHVAVRAEGPTRVLSFSDSKGLFSEEAEESTLINATAKLESLQKRLQSLNEEVKEIEEKQGLELVMTKTPSLKSLNTREGGSIKEVMRTGSSIPQLAKLGRYSSNMAQQLLHAPSANLEPLTTIGEVDFELADEAGVSTYPKQIVGEETPACLVGHTQEATAINQHEGSASVRVEPLTKQQTSPLAQPLPEKSEVLISTEETALVSSQDRRPSGNLLQRLSMHRSTTSKASRNEHEHSRQHARRHARQSMKAHDGGKGRLSSTLRRASVMLPGTAQQDFRVGFAEGGAASPGAAAREELLGGELVVKIEDATGLAAALTDGRNMSVDNLPGQADSSSTADILQRSSSRDFGRTLARRLARRRGGLYCVLQCEGQTEHTALVSSSRPAWKQELSFKSVQISSDLQVTLYRKGRMGTDHFLGETLVPLREVEEVDGGMKEADIRRYTLGRRSARDKVRGELNMACCWRVTPLDCVAIRARTLAAEVAQKEDLLAVMAESTLDCSALGSLRATSSTGNLHSLTGRKGLLKVKVIEARNLSIPGGNVGPFGLIDAYTAASLETEAGVMTAHTPAERRNLAQPKWQHNLAFPDAALSHSMTFAVSGHRRLSSSTVIGQAALGLSRLSHERPEYLWLVLRKPSEDNRSPASSEPAGELRVRLQWSSAPFSAADAAGQSAGWSVELALHGVAVSVVDAPKLRLPRELALIMLENVRAEFSASTAGQAGRITVHNLQIDNQLLTTAQPVVLARAFRGQATETQSPSPMLEARWETEQHNSSILYFRKAVLSLQEVDLAIEEEFANQLVSMLKSLPIRDIFQEAITSLAPVSLVHQESSQRALRTTLAAVSDREVVLEGRHGRKLYFEQLEVKGVLCNLTLIPQSAPRDETAALGQLRLAAALGIHFVDISNLPLRINSLVLRHIFVNPRMLLSHVTRHLVVQALQQMHKILGQVDIVGVPFTLGSSLFEGFSGLIMKPAQAKSPAEFFDSLGHGLFILFRNALFGVLHAFGQAAGGAARGCAALTGDQEYSNRFRPQPMTQRQHLLHGVQSAGVGFYEGAIGIVKEPLVGWQDDTLRGLLHGIYVGVSGILLKPLSGSLSLLSELCMGASGRIRTWGEEFHRGPPSTRKRPPRQFSALTTDMRGDSLQHRQTLERLRKGRYSGNVIMDYLENKATKAVYITQQHVIYVSLDRHAVRWALSLRHLFSVTTAGLAVVLHHELTVPVGRLHPSGKLNVHAPVRKIVHCRTHDLQQSLLAMLGRATQTLAASQGTAAAAGMAGERPSDAVDLRIIRQSPSPVHADVPYLAAEGARRDKPHLSGVQRLSHVLKGKLGQQLQPSSPGQQACAAVSPREALQPKRSAGLAEWRKKLARLSGRPHAKHAEPQSEHARTGGSSSTAQSAWGIDQGHLAGSLAAPMCAPSGAHDCLTLACPTAGPSGQPENKSRRCSADREATSSQAAPSGFSGGPSPDGERESGPGEQNSRGVCRGKAADTRHVHPLLAAVSRLAEEAPGHSSKDEGCGAAWQKLAAIRSICQAGLAEDSAQHLSVRAALLAVCSILQGAEGQQMPEQQASFIRAICRNA</sequence>
<feature type="compositionally biased region" description="Basic and acidic residues" evidence="2">
    <location>
        <begin position="4128"/>
        <end position="4139"/>
    </location>
</feature>
<feature type="region of interest" description="Disordered" evidence="2">
    <location>
        <begin position="2393"/>
        <end position="2419"/>
    </location>
</feature>
<feature type="compositionally biased region" description="Low complexity" evidence="2">
    <location>
        <begin position="2394"/>
        <end position="2403"/>
    </location>
</feature>
<feature type="compositionally biased region" description="Acidic residues" evidence="2">
    <location>
        <begin position="1484"/>
        <end position="1493"/>
    </location>
</feature>
<feature type="compositionally biased region" description="Polar residues" evidence="2">
    <location>
        <begin position="622"/>
        <end position="631"/>
    </location>
</feature>
<feature type="domain" description="C2" evidence="3">
    <location>
        <begin position="3198"/>
        <end position="3326"/>
    </location>
</feature>
<dbReference type="GO" id="GO:0045053">
    <property type="term" value="P:protein retention in Golgi apparatus"/>
    <property type="evidence" value="ECO:0007669"/>
    <property type="project" value="TreeGrafter"/>
</dbReference>
<feature type="coiled-coil region" evidence="1">
    <location>
        <begin position="2720"/>
        <end position="2754"/>
    </location>
</feature>
<dbReference type="SMART" id="SM00239">
    <property type="entry name" value="C2"/>
    <property type="match status" value="2"/>
</dbReference>
<feature type="compositionally biased region" description="Basic residues" evidence="2">
    <location>
        <begin position="2935"/>
        <end position="2945"/>
    </location>
</feature>
<evidence type="ECO:0000259" key="3">
    <source>
        <dbReference type="PROSITE" id="PS50004"/>
    </source>
</evidence>
<protein>
    <recommendedName>
        <fullName evidence="3">C2 domain-containing protein</fullName>
    </recommendedName>
</protein>
<evidence type="ECO:0000313" key="4">
    <source>
        <dbReference type="EMBL" id="CAK0772801.1"/>
    </source>
</evidence>
<accession>A0AAV1I096</accession>
<feature type="domain" description="C2" evidence="3">
    <location>
        <begin position="2980"/>
        <end position="3134"/>
    </location>
</feature>
<dbReference type="InterPro" id="IPR026847">
    <property type="entry name" value="VPS13"/>
</dbReference>
<feature type="compositionally biased region" description="Basic residues" evidence="2">
    <location>
        <begin position="4055"/>
        <end position="4065"/>
    </location>
</feature>
<dbReference type="EMBL" id="CAUYUE010000005">
    <property type="protein sequence ID" value="CAK0772801.1"/>
    <property type="molecule type" value="Genomic_DNA"/>
</dbReference>
<dbReference type="GO" id="GO:0006623">
    <property type="term" value="P:protein targeting to vacuole"/>
    <property type="evidence" value="ECO:0007669"/>
    <property type="project" value="TreeGrafter"/>
</dbReference>
<keyword evidence="1" id="KW-0175">Coiled coil</keyword>
<evidence type="ECO:0000313" key="5">
    <source>
        <dbReference type="Proteomes" id="UP001314263"/>
    </source>
</evidence>
<keyword evidence="5" id="KW-1185">Reference proteome</keyword>
<name>A0AAV1I096_9CHLO</name>
<dbReference type="Pfam" id="PF00168">
    <property type="entry name" value="C2"/>
    <property type="match status" value="2"/>
</dbReference>
<feature type="compositionally biased region" description="Low complexity" evidence="2">
    <location>
        <begin position="4018"/>
        <end position="4030"/>
    </location>
</feature>
<feature type="region of interest" description="Disordered" evidence="2">
    <location>
        <begin position="2654"/>
        <end position="2686"/>
    </location>
</feature>
<feature type="region of interest" description="Disordered" evidence="2">
    <location>
        <begin position="1466"/>
        <end position="1494"/>
    </location>
</feature>
<feature type="compositionally biased region" description="Basic and acidic residues" evidence="2">
    <location>
        <begin position="4066"/>
        <end position="4076"/>
    </location>
</feature>
<evidence type="ECO:0000256" key="1">
    <source>
        <dbReference type="SAM" id="Coils"/>
    </source>
</evidence>
<evidence type="ECO:0000256" key="2">
    <source>
        <dbReference type="SAM" id="MobiDB-lite"/>
    </source>
</evidence>
<dbReference type="Proteomes" id="UP001314263">
    <property type="component" value="Unassembled WGS sequence"/>
</dbReference>
<feature type="region of interest" description="Disordered" evidence="2">
    <location>
        <begin position="4018"/>
        <end position="4086"/>
    </location>
</feature>
<comment type="caution">
    <text evidence="4">The sequence shown here is derived from an EMBL/GenBank/DDBJ whole genome shotgun (WGS) entry which is preliminary data.</text>
</comment>
<feature type="compositionally biased region" description="Low complexity" evidence="2">
    <location>
        <begin position="4146"/>
        <end position="4155"/>
    </location>
</feature>
<feature type="region of interest" description="Disordered" evidence="2">
    <location>
        <begin position="2898"/>
        <end position="2956"/>
    </location>
</feature>
<dbReference type="Gene3D" id="2.60.40.150">
    <property type="entry name" value="C2 domain"/>
    <property type="match status" value="2"/>
</dbReference>
<organism evidence="4 5">
    <name type="scientific">Coccomyxa viridis</name>
    <dbReference type="NCBI Taxonomy" id="1274662"/>
    <lineage>
        <taxon>Eukaryota</taxon>
        <taxon>Viridiplantae</taxon>
        <taxon>Chlorophyta</taxon>
        <taxon>core chlorophytes</taxon>
        <taxon>Trebouxiophyceae</taxon>
        <taxon>Trebouxiophyceae incertae sedis</taxon>
        <taxon>Coccomyxaceae</taxon>
        <taxon>Coccomyxa</taxon>
    </lineage>
</organism>
<feature type="region of interest" description="Disordered" evidence="2">
    <location>
        <begin position="757"/>
        <end position="777"/>
    </location>
</feature>
<dbReference type="SUPFAM" id="SSF49562">
    <property type="entry name" value="C2 domain (Calcium/lipid-binding domain, CaLB)"/>
    <property type="match status" value="2"/>
</dbReference>
<dbReference type="InterPro" id="IPR035892">
    <property type="entry name" value="C2_domain_sf"/>
</dbReference>
<feature type="region of interest" description="Disordered" evidence="2">
    <location>
        <begin position="620"/>
        <end position="645"/>
    </location>
</feature>
<feature type="region of interest" description="Disordered" evidence="2">
    <location>
        <begin position="4118"/>
        <end position="4175"/>
    </location>
</feature>
<proteinExistence type="predicted"/>
<dbReference type="PANTHER" id="PTHR16166">
    <property type="entry name" value="VACUOLAR PROTEIN SORTING-ASSOCIATED PROTEIN VPS13"/>
    <property type="match status" value="1"/>
</dbReference>
<reference evidence="4 5" key="1">
    <citation type="submission" date="2023-10" db="EMBL/GenBank/DDBJ databases">
        <authorList>
            <person name="Maclean D."/>
            <person name="Macfadyen A."/>
        </authorList>
    </citation>
    <scope>NUCLEOTIDE SEQUENCE [LARGE SCALE GENOMIC DNA]</scope>
</reference>
<gene>
    <name evidence="4" type="ORF">CVIRNUC_004001</name>
</gene>
<dbReference type="PROSITE" id="PS50004">
    <property type="entry name" value="C2"/>
    <property type="match status" value="2"/>
</dbReference>